<dbReference type="PANTHER" id="PTHR21139:SF42">
    <property type="entry name" value="TRIOSEPHOSPHATE ISOMERASE"/>
    <property type="match status" value="1"/>
</dbReference>
<comment type="pathway">
    <text evidence="3">Carbohydrate degradation; glycolysis; D-glyceraldehyde 3-phosphate from glycerone phosphate: step 1/1.</text>
</comment>
<dbReference type="InterPro" id="IPR000652">
    <property type="entry name" value="Triosephosphate_isomerase"/>
</dbReference>
<dbReference type="KEGG" id="ude:JM47_01670"/>
<gene>
    <name evidence="4" type="ORF">JM47_01670</name>
</gene>
<comment type="pathway">
    <text evidence="3">Carbohydrate biosynthesis; gluconeogenesis.</text>
</comment>
<evidence type="ECO:0000313" key="4">
    <source>
        <dbReference type="EMBL" id="AJQ45309.1"/>
    </source>
</evidence>
<dbReference type="InterPro" id="IPR035990">
    <property type="entry name" value="TIM_sf"/>
</dbReference>
<dbReference type="SUPFAM" id="SSF51351">
    <property type="entry name" value="Triosephosphate isomerase (TIM)"/>
    <property type="match status" value="1"/>
</dbReference>
<keyword evidence="3" id="KW-0963">Cytoplasm</keyword>
<dbReference type="InterPro" id="IPR013785">
    <property type="entry name" value="Aldolase_TIM"/>
</dbReference>
<sequence>MKYLLANFKMNANQQMLNQYFYQIDQFDADKLTIKLAIGDLYLDRFNDQAKQKQVELMAQDVFSERSGAYTGQISYSQILDIGINSTLIGHSELRFYQPQALVDHKTKTALANNLNVVLCIGEDDFVYEEKKSISFIIDQLVNVVNYKNLKNLIVAYEPIFAIGKEAASLEHINKVTQVIKTYLYNCTNLNIPVLYGGSVNVSNLEDILSIKCIDGVLVGNASLDVNNLNQMIKIMTNLKDKDDQQ</sequence>
<comment type="catalytic activity">
    <reaction evidence="3">
        <text>D-glyceraldehyde 3-phosphate = dihydroxyacetone phosphate</text>
        <dbReference type="Rhea" id="RHEA:18585"/>
        <dbReference type="ChEBI" id="CHEBI:57642"/>
        <dbReference type="ChEBI" id="CHEBI:59776"/>
        <dbReference type="EC" id="5.3.1.1"/>
    </reaction>
</comment>
<evidence type="ECO:0000256" key="1">
    <source>
        <dbReference type="ARBA" id="ARBA00007422"/>
    </source>
</evidence>
<comment type="subcellular location">
    <subcellularLocation>
        <location evidence="3">Cytoplasm</location>
    </subcellularLocation>
</comment>
<dbReference type="GO" id="GO:0004807">
    <property type="term" value="F:triose-phosphate isomerase activity"/>
    <property type="evidence" value="ECO:0007669"/>
    <property type="project" value="UniProtKB-EC"/>
</dbReference>
<dbReference type="STRING" id="42094.JM47_01670"/>
<dbReference type="GO" id="GO:0005829">
    <property type="term" value="C:cytosol"/>
    <property type="evidence" value="ECO:0007669"/>
    <property type="project" value="TreeGrafter"/>
</dbReference>
<dbReference type="GO" id="GO:0046166">
    <property type="term" value="P:glyceraldehyde-3-phosphate biosynthetic process"/>
    <property type="evidence" value="ECO:0007669"/>
    <property type="project" value="TreeGrafter"/>
</dbReference>
<accession>A0A0C5RPF6</accession>
<dbReference type="EMBL" id="CP009770">
    <property type="protein sequence ID" value="AJQ45309.1"/>
    <property type="molecule type" value="Genomic_DNA"/>
</dbReference>
<keyword evidence="2 3" id="KW-0413">Isomerase</keyword>
<dbReference type="UniPathway" id="UPA00109">
    <property type="reaction ID" value="UER00189"/>
</dbReference>
<protein>
    <recommendedName>
        <fullName evidence="3">Triosephosphate isomerase</fullName>
        <ecNumber evidence="3">5.3.1.1</ecNumber>
    </recommendedName>
</protein>
<dbReference type="GO" id="GO:0019563">
    <property type="term" value="P:glycerol catabolic process"/>
    <property type="evidence" value="ECO:0007669"/>
    <property type="project" value="TreeGrafter"/>
</dbReference>
<dbReference type="GO" id="GO:0006096">
    <property type="term" value="P:glycolytic process"/>
    <property type="evidence" value="ECO:0007669"/>
    <property type="project" value="UniProtKB-UniPathway"/>
</dbReference>
<dbReference type="RefSeq" id="WP_208895235.1">
    <property type="nucleotide sequence ID" value="NZ_CP009770.1"/>
</dbReference>
<comment type="similarity">
    <text evidence="1 3">Belongs to the triosephosphate isomerase family.</text>
</comment>
<dbReference type="EC" id="5.3.1.1" evidence="3"/>
<reference evidence="4 5" key="1">
    <citation type="journal article" date="2015" name="Genome Announc.">
        <title>Genome Sequence of Ureaplasma diversum Strain ATCC 49782.</title>
        <authorList>
            <person name="Marques L.M."/>
            <person name="Guimaraes A.M."/>
            <person name="Martins H.B."/>
            <person name="Rezende I.S."/>
            <person name="Barbosa M.S."/>
            <person name="Campos G.B."/>
            <person name="do Nascimento N.C."/>
            <person name="Dos Santos A.P."/>
            <person name="Amorim A.T."/>
            <person name="Santos V.M."/>
            <person name="Messick J.B."/>
            <person name="Timenetsky J."/>
        </authorList>
    </citation>
    <scope>NUCLEOTIDE SEQUENCE [LARGE SCALE GENOMIC DNA]</scope>
    <source>
        <strain evidence="4 5">ATCC 49782</strain>
    </source>
</reference>
<dbReference type="GO" id="GO:0006094">
    <property type="term" value="P:gluconeogenesis"/>
    <property type="evidence" value="ECO:0007669"/>
    <property type="project" value="UniProtKB-UniPathway"/>
</dbReference>
<dbReference type="UniPathway" id="UPA00138"/>
<dbReference type="Proteomes" id="UP000032261">
    <property type="component" value="Chromosome"/>
</dbReference>
<organism evidence="4 5">
    <name type="scientific">Ureaplasma diversum</name>
    <dbReference type="NCBI Taxonomy" id="42094"/>
    <lineage>
        <taxon>Bacteria</taxon>
        <taxon>Bacillati</taxon>
        <taxon>Mycoplasmatota</taxon>
        <taxon>Mycoplasmoidales</taxon>
        <taxon>Mycoplasmoidaceae</taxon>
        <taxon>Ureaplasma</taxon>
    </lineage>
</organism>
<dbReference type="PROSITE" id="PS51440">
    <property type="entry name" value="TIM_2"/>
    <property type="match status" value="1"/>
</dbReference>
<dbReference type="Gene3D" id="3.20.20.70">
    <property type="entry name" value="Aldolase class I"/>
    <property type="match status" value="1"/>
</dbReference>
<dbReference type="CDD" id="cd00311">
    <property type="entry name" value="TIM"/>
    <property type="match status" value="1"/>
</dbReference>
<comment type="subunit">
    <text evidence="3">Homodimer.</text>
</comment>
<name>A0A0C5RPF6_9BACT</name>
<dbReference type="PATRIC" id="fig|42094.4.peg.326"/>
<dbReference type="HOGENOM" id="CLU_024251_2_3_14"/>
<dbReference type="AlphaFoldDB" id="A0A0C5RPF6"/>
<evidence type="ECO:0000313" key="5">
    <source>
        <dbReference type="Proteomes" id="UP000032261"/>
    </source>
</evidence>
<keyword evidence="3" id="KW-0324">Glycolysis</keyword>
<keyword evidence="3" id="KW-0312">Gluconeogenesis</keyword>
<proteinExistence type="inferred from homology"/>
<dbReference type="PANTHER" id="PTHR21139">
    <property type="entry name" value="TRIOSEPHOSPHATE ISOMERASE"/>
    <property type="match status" value="1"/>
</dbReference>
<evidence type="ECO:0000256" key="3">
    <source>
        <dbReference type="RuleBase" id="RU363013"/>
    </source>
</evidence>
<dbReference type="Pfam" id="PF00121">
    <property type="entry name" value="TIM"/>
    <property type="match status" value="1"/>
</dbReference>
<evidence type="ECO:0000256" key="2">
    <source>
        <dbReference type="ARBA" id="ARBA00023235"/>
    </source>
</evidence>